<name>A0A2C6DQA8_9GAMM</name>
<dbReference type="Proteomes" id="UP000224974">
    <property type="component" value="Unassembled WGS sequence"/>
</dbReference>
<organism evidence="1 3">
    <name type="scientific">Budvicia aquatica</name>
    <dbReference type="NCBI Taxonomy" id="82979"/>
    <lineage>
        <taxon>Bacteria</taxon>
        <taxon>Pseudomonadati</taxon>
        <taxon>Pseudomonadota</taxon>
        <taxon>Gammaproteobacteria</taxon>
        <taxon>Enterobacterales</taxon>
        <taxon>Budviciaceae</taxon>
        <taxon>Budvicia</taxon>
    </lineage>
</organism>
<dbReference type="EMBL" id="PDDX01000001">
    <property type="protein sequence ID" value="PHI30873.1"/>
    <property type="molecule type" value="Genomic_DNA"/>
</dbReference>
<dbReference type="EMBL" id="CAADJA010000002">
    <property type="protein sequence ID" value="VFS50727.1"/>
    <property type="molecule type" value="Genomic_DNA"/>
</dbReference>
<protein>
    <submittedName>
        <fullName evidence="1">Uncharacterized protein</fullName>
    </submittedName>
</protein>
<reference evidence="2 4" key="3">
    <citation type="submission" date="2019-03" db="EMBL/GenBank/DDBJ databases">
        <authorList>
            <consortium name="Pathogen Informatics"/>
        </authorList>
    </citation>
    <scope>NUCLEOTIDE SEQUENCE [LARGE SCALE GENOMIC DNA]</scope>
    <source>
        <strain evidence="2 4">NCTC12282</strain>
    </source>
</reference>
<reference evidence="1" key="1">
    <citation type="submission" date="2017-09" db="EMBL/GenBank/DDBJ databases">
        <title>FDA dAtabase for Regulatory Grade micrObial Sequences (FDA-ARGOS): Supporting development and validation of Infectious Disease Dx tests.</title>
        <authorList>
            <person name="Minogue T."/>
            <person name="Wolcott M."/>
            <person name="Wasieloski L."/>
            <person name="Aguilar W."/>
            <person name="Moore D."/>
            <person name="Tallon L.J."/>
            <person name="Sadzewicz L."/>
            <person name="Ott S."/>
            <person name="Zhao X."/>
            <person name="Nagaraj S."/>
            <person name="Vavikolanu K."/>
            <person name="Aluvathingal J."/>
            <person name="Nadendla S."/>
            <person name="Sichtig H."/>
        </authorList>
    </citation>
    <scope>NUCLEOTIDE SEQUENCE</scope>
    <source>
        <strain evidence="1">FDAARGOS_387</strain>
    </source>
</reference>
<evidence type="ECO:0000313" key="4">
    <source>
        <dbReference type="Proteomes" id="UP000373449"/>
    </source>
</evidence>
<evidence type="ECO:0000313" key="2">
    <source>
        <dbReference type="EMBL" id="VFS50727.1"/>
    </source>
</evidence>
<gene>
    <name evidence="1" type="ORF">CRN84_16785</name>
    <name evidence="2" type="ORF">NCTC12282_04655</name>
</gene>
<reference evidence="3" key="2">
    <citation type="submission" date="2017-09" db="EMBL/GenBank/DDBJ databases">
        <title>FDA dAtabase for Regulatory Grade micrObial Sequences (FDA-ARGOS): Supporting development and validation of Infectious Disease Dx tests.</title>
        <authorList>
            <person name="Minogue T."/>
            <person name="Wolcott M."/>
            <person name="Wasieloski L."/>
            <person name="Aguilar W."/>
            <person name="Moore D."/>
            <person name="Tallon L."/>
            <person name="Sadzewicz L."/>
            <person name="Ott S."/>
            <person name="Zhao X."/>
            <person name="Nagaraj S."/>
            <person name="Vavikolanu K."/>
            <person name="Aluvathingal J."/>
            <person name="Nadendla S."/>
            <person name="Sichtig H."/>
        </authorList>
    </citation>
    <scope>NUCLEOTIDE SEQUENCE [LARGE SCALE GENOMIC DNA]</scope>
    <source>
        <strain evidence="3">FDAARGOS_387</strain>
    </source>
</reference>
<evidence type="ECO:0000313" key="3">
    <source>
        <dbReference type="Proteomes" id="UP000224974"/>
    </source>
</evidence>
<evidence type="ECO:0000313" key="1">
    <source>
        <dbReference type="EMBL" id="PHI30873.1"/>
    </source>
</evidence>
<keyword evidence="3" id="KW-1185">Reference proteome</keyword>
<dbReference type="AlphaFoldDB" id="A0A2C6DQA8"/>
<dbReference type="RefSeq" id="WP_029094279.1">
    <property type="nucleotide sequence ID" value="NZ_CAADJA010000002.1"/>
</dbReference>
<sequence length="109" mass="12638">MTATRTERYQIIFYDETEKRVKDEYDYEIDFQIDGAVSPALVASLRLLIVGPEDNPCYWGSNLKTHPNMVMPSGYYIFDIAKLDAEQLVSQIMTVLDADWEREREHISG</sequence>
<accession>A0A2C6DQA8</accession>
<dbReference type="Proteomes" id="UP000373449">
    <property type="component" value="Unassembled WGS sequence"/>
</dbReference>
<proteinExistence type="predicted"/>